<evidence type="ECO:0000313" key="4">
    <source>
        <dbReference type="Proteomes" id="UP000440498"/>
    </source>
</evidence>
<dbReference type="AlphaFoldDB" id="A0A6A7MVJ8"/>
<evidence type="ECO:0000313" key="3">
    <source>
        <dbReference type="EMBL" id="MQA37033.1"/>
    </source>
</evidence>
<dbReference type="Gene3D" id="2.60.40.3650">
    <property type="match status" value="1"/>
</dbReference>
<feature type="domain" description="Peptidase M61 catalytic" evidence="1">
    <location>
        <begin position="273"/>
        <end position="389"/>
    </location>
</feature>
<organism evidence="3 4">
    <name type="scientific">Rugamonas aquatica</name>
    <dbReference type="NCBI Taxonomy" id="2743357"/>
    <lineage>
        <taxon>Bacteria</taxon>
        <taxon>Pseudomonadati</taxon>
        <taxon>Pseudomonadota</taxon>
        <taxon>Betaproteobacteria</taxon>
        <taxon>Burkholderiales</taxon>
        <taxon>Oxalobacteraceae</taxon>
        <taxon>Telluria group</taxon>
        <taxon>Rugamonas</taxon>
    </lineage>
</organism>
<sequence length="602" mass="66443">MVKQATAPNVHYQVAVHPERHELTVNMRLNGDFAHGAMRLAIPTWVPGDYSFAPLARDLFELRAHDTATGKPLVVRRDGWQAFVVDGCEGDVSVSYRATAYAPEIGEQSGILDNEYGVLMGGRYLHNANHTGTCTVSYELPQAWQGTIHHPSGAEQLDAHSWRYPSYEILLDTPVVMGRYRLLQRNVQGTPFYFAFVDGGVGMEESVDAFVDRVATVSAGFGRMFGGFPFEDYTFVLSLNPDNEWGLEHLTSTMCGLGPDVFVDPDQNAIGVRVCAHELFHAWNVRRLRPAPLMKLEHALTCGSFSEGLWMAEGFTRYYEFLSCARAGVYSPEQFFSCVVGYLEHLRAVPAYERVSAADSSLSTYLNHSPKFPGRTASCIDYYDKGMLIAFDIDATLRLGPRQQTLDGTFRGFFEEYLSGGPQYEGYTNADVITYFNGQRDGLGKLIEAAVCHPAGLTTDTLLPQLGFTLLHTTVRQLGIVFLNQNAPAIYNVLDDTPAGASGLAAGDVIFAVNGFPYTQAALSWAAGHTEPVTLEVRRGHRQLSFTVVPAPQRKIGGLVWEGDAAQAARIGTWLESHFEPTPGQRFATDFYENFHGIETVV</sequence>
<dbReference type="Proteomes" id="UP000440498">
    <property type="component" value="Unassembled WGS sequence"/>
</dbReference>
<evidence type="ECO:0000259" key="1">
    <source>
        <dbReference type="Pfam" id="PF05299"/>
    </source>
</evidence>
<dbReference type="EMBL" id="WHUG01000001">
    <property type="protein sequence ID" value="MQA37033.1"/>
    <property type="molecule type" value="Genomic_DNA"/>
</dbReference>
<dbReference type="Pfam" id="PF17899">
    <property type="entry name" value="Peptidase_M61_N"/>
    <property type="match status" value="1"/>
</dbReference>
<dbReference type="InterPro" id="IPR036034">
    <property type="entry name" value="PDZ_sf"/>
</dbReference>
<dbReference type="Pfam" id="PF05299">
    <property type="entry name" value="Peptidase_M61"/>
    <property type="match status" value="1"/>
</dbReference>
<dbReference type="SUPFAM" id="SSF55486">
    <property type="entry name" value="Metalloproteases ('zincins'), catalytic domain"/>
    <property type="match status" value="1"/>
</dbReference>
<feature type="domain" description="Peptidase M61 N-terminal" evidence="2">
    <location>
        <begin position="11"/>
        <end position="179"/>
    </location>
</feature>
<dbReference type="RefSeq" id="WP_152836373.1">
    <property type="nucleotide sequence ID" value="NZ_WHUG01000001.1"/>
</dbReference>
<dbReference type="InterPro" id="IPR027268">
    <property type="entry name" value="Peptidase_M4/M1_CTD_sf"/>
</dbReference>
<dbReference type="Gene3D" id="2.30.42.10">
    <property type="match status" value="1"/>
</dbReference>
<accession>A0A6A7MVJ8</accession>
<name>A0A6A7MVJ8_9BURK</name>
<proteinExistence type="predicted"/>
<dbReference type="InterPro" id="IPR024191">
    <property type="entry name" value="Peptidase_M61"/>
</dbReference>
<protein>
    <submittedName>
        <fullName evidence="3">PDZ domain-containing protein</fullName>
    </submittedName>
</protein>
<keyword evidence="4" id="KW-1185">Reference proteome</keyword>
<dbReference type="PIRSF" id="PIRSF016493">
    <property type="entry name" value="Glycyl_aminpptds"/>
    <property type="match status" value="1"/>
</dbReference>
<dbReference type="InterPro" id="IPR040756">
    <property type="entry name" value="Peptidase_M61_N"/>
</dbReference>
<dbReference type="InterPro" id="IPR007963">
    <property type="entry name" value="Peptidase_M61_catalytic"/>
</dbReference>
<reference evidence="3 4" key="1">
    <citation type="submission" date="2019-10" db="EMBL/GenBank/DDBJ databases">
        <title>Two novel species isolated from a subtropical stream in China.</title>
        <authorList>
            <person name="Lu H."/>
        </authorList>
    </citation>
    <scope>NUCLEOTIDE SEQUENCE [LARGE SCALE GENOMIC DNA]</scope>
    <source>
        <strain evidence="3 4">FT29W</strain>
    </source>
</reference>
<gene>
    <name evidence="3" type="ORF">GEV02_02625</name>
</gene>
<comment type="caution">
    <text evidence="3">The sequence shown here is derived from an EMBL/GenBank/DDBJ whole genome shotgun (WGS) entry which is preliminary data.</text>
</comment>
<evidence type="ECO:0000259" key="2">
    <source>
        <dbReference type="Pfam" id="PF17899"/>
    </source>
</evidence>
<dbReference type="SUPFAM" id="SSF50156">
    <property type="entry name" value="PDZ domain-like"/>
    <property type="match status" value="1"/>
</dbReference>
<dbReference type="Gene3D" id="1.10.390.10">
    <property type="entry name" value="Neutral Protease Domain 2"/>
    <property type="match status" value="1"/>
</dbReference>